<dbReference type="InterPro" id="IPR001128">
    <property type="entry name" value="Cyt_P450"/>
</dbReference>
<keyword evidence="4" id="KW-0479">Metal-binding</keyword>
<dbReference type="InterPro" id="IPR050121">
    <property type="entry name" value="Cytochrome_P450_monoxygenase"/>
</dbReference>
<dbReference type="InterPro" id="IPR002401">
    <property type="entry name" value="Cyt_P450_E_grp-I"/>
</dbReference>
<evidence type="ECO:0000256" key="4">
    <source>
        <dbReference type="ARBA" id="ARBA00022723"/>
    </source>
</evidence>
<accession>A0ABR3R4X4</accession>
<keyword evidence="9" id="KW-1185">Reference proteome</keyword>
<reference evidence="8 9" key="1">
    <citation type="submission" date="2024-02" db="EMBL/GenBank/DDBJ databases">
        <title>De novo assembly and annotation of 12 fungi associated with fruit tree decline syndrome in Ontario, Canada.</title>
        <authorList>
            <person name="Sulman M."/>
            <person name="Ellouze W."/>
            <person name="Ilyukhin E."/>
        </authorList>
    </citation>
    <scope>NUCLEOTIDE SEQUENCE [LARGE SCALE GENOMIC DNA]</scope>
    <source>
        <strain evidence="8 9">M42-189</strain>
    </source>
</reference>
<evidence type="ECO:0000256" key="5">
    <source>
        <dbReference type="ARBA" id="ARBA00023002"/>
    </source>
</evidence>
<evidence type="ECO:0000313" key="8">
    <source>
        <dbReference type="EMBL" id="KAL1599461.1"/>
    </source>
</evidence>
<comment type="similarity">
    <text evidence="2">Belongs to the cytochrome P450 family.</text>
</comment>
<evidence type="ECO:0000256" key="2">
    <source>
        <dbReference type="ARBA" id="ARBA00010617"/>
    </source>
</evidence>
<gene>
    <name evidence="8" type="ORF">SLS60_007264</name>
</gene>
<comment type="cofactor">
    <cofactor evidence="1">
        <name>heme</name>
        <dbReference type="ChEBI" id="CHEBI:30413"/>
    </cofactor>
</comment>
<dbReference type="Pfam" id="PF00067">
    <property type="entry name" value="p450"/>
    <property type="match status" value="1"/>
</dbReference>
<organism evidence="8 9">
    <name type="scientific">Paraconiothyrium brasiliense</name>
    <dbReference type="NCBI Taxonomy" id="300254"/>
    <lineage>
        <taxon>Eukaryota</taxon>
        <taxon>Fungi</taxon>
        <taxon>Dikarya</taxon>
        <taxon>Ascomycota</taxon>
        <taxon>Pezizomycotina</taxon>
        <taxon>Dothideomycetes</taxon>
        <taxon>Pleosporomycetidae</taxon>
        <taxon>Pleosporales</taxon>
        <taxon>Massarineae</taxon>
        <taxon>Didymosphaeriaceae</taxon>
        <taxon>Paraconiothyrium</taxon>
    </lineage>
</organism>
<dbReference type="CDD" id="cd11061">
    <property type="entry name" value="CYP67-like"/>
    <property type="match status" value="1"/>
</dbReference>
<evidence type="ECO:0000256" key="1">
    <source>
        <dbReference type="ARBA" id="ARBA00001971"/>
    </source>
</evidence>
<dbReference type="InterPro" id="IPR036396">
    <property type="entry name" value="Cyt_P450_sf"/>
</dbReference>
<dbReference type="Proteomes" id="UP001521785">
    <property type="component" value="Unassembled WGS sequence"/>
</dbReference>
<evidence type="ECO:0000256" key="7">
    <source>
        <dbReference type="ARBA" id="ARBA00023033"/>
    </source>
</evidence>
<dbReference type="PANTHER" id="PTHR24305:SF237">
    <property type="entry name" value="CYTOCHROME P450 MONOOXYGENASE ATNE-RELATED"/>
    <property type="match status" value="1"/>
</dbReference>
<dbReference type="SUPFAM" id="SSF48264">
    <property type="entry name" value="Cytochrome P450"/>
    <property type="match status" value="1"/>
</dbReference>
<dbReference type="PRINTS" id="PR00385">
    <property type="entry name" value="P450"/>
</dbReference>
<keyword evidence="3" id="KW-0349">Heme</keyword>
<dbReference type="PANTHER" id="PTHR24305">
    <property type="entry name" value="CYTOCHROME P450"/>
    <property type="match status" value="1"/>
</dbReference>
<dbReference type="PRINTS" id="PR00463">
    <property type="entry name" value="EP450I"/>
</dbReference>
<evidence type="ECO:0000256" key="3">
    <source>
        <dbReference type="ARBA" id="ARBA00022617"/>
    </source>
</evidence>
<sequence>MVSIPASGQFIQYTCWFGDAPNRISGDKVRIHPNEVLFLAPQAHKDIYGAKANVRRATSYKAWQTSVEPNTAITIDPQAHARKRKLLNQAFTDKSAKHAAKFVVEHTERWIDLLADTKDAPSGDGWTSTRNMSDWNDWLVFDILGDLCFGRSFNVKEPKPNPIRKIPHLVIQHVQLFYPILQSPFMDFFVWAKPRGIDYLLNLITPPEIKTYYKFINDSVTDRIQMEKDNKDSEQARLDMFHFLCAATDPVTGEHYTVDALQGEAAMLIVAGSDSTSSVLAALWFYLSRNEGTYNRLVDEIRSTFTSSEEIVSGPKLASCVYLYACIDEALRISPAGPSEFAREVLPGGTTINGERFPAGVVVGCAHWAMGHNEQFFEEPGVFRPERYIPSEETGVTVEQVNTMKSYYQPFLIGPTNCVGKNIAMTEMALVVARTLFRVDLRAVPGENLGAGNESLGWGRTDEKQYHISDAYITVHKGPILQFRKRTG</sequence>
<evidence type="ECO:0000256" key="6">
    <source>
        <dbReference type="ARBA" id="ARBA00023004"/>
    </source>
</evidence>
<dbReference type="EMBL" id="JAKJXO020000010">
    <property type="protein sequence ID" value="KAL1599461.1"/>
    <property type="molecule type" value="Genomic_DNA"/>
</dbReference>
<comment type="caution">
    <text evidence="8">The sequence shown here is derived from an EMBL/GenBank/DDBJ whole genome shotgun (WGS) entry which is preliminary data.</text>
</comment>
<protein>
    <recommendedName>
        <fullName evidence="10">Cytochrome P450</fullName>
    </recommendedName>
</protein>
<keyword evidence="6" id="KW-0408">Iron</keyword>
<proteinExistence type="inferred from homology"/>
<evidence type="ECO:0008006" key="10">
    <source>
        <dbReference type="Google" id="ProtNLM"/>
    </source>
</evidence>
<dbReference type="Gene3D" id="1.10.630.10">
    <property type="entry name" value="Cytochrome P450"/>
    <property type="match status" value="1"/>
</dbReference>
<name>A0ABR3R4X4_9PLEO</name>
<keyword evidence="7" id="KW-0503">Monooxygenase</keyword>
<keyword evidence="5" id="KW-0560">Oxidoreductase</keyword>
<evidence type="ECO:0000313" key="9">
    <source>
        <dbReference type="Proteomes" id="UP001521785"/>
    </source>
</evidence>